<dbReference type="SUPFAM" id="SSF55826">
    <property type="entry name" value="YbaK/ProRS associated domain"/>
    <property type="match status" value="1"/>
</dbReference>
<evidence type="ECO:0000256" key="4">
    <source>
        <dbReference type="PIRNR" id="PIRNR006181"/>
    </source>
</evidence>
<evidence type="ECO:0000256" key="1">
    <source>
        <dbReference type="ARBA" id="ARBA00009798"/>
    </source>
</evidence>
<proteinExistence type="inferred from homology"/>
<dbReference type="RefSeq" id="WP_236099343.1">
    <property type="nucleotide sequence ID" value="NZ_JAKGUD010000006.1"/>
</dbReference>
<dbReference type="Proteomes" id="UP001200430">
    <property type="component" value="Unassembled WGS sequence"/>
</dbReference>
<dbReference type="EC" id="4.2.-.-" evidence="4"/>
<reference evidence="6 7" key="1">
    <citation type="submission" date="2022-01" db="EMBL/GenBank/DDBJ databases">
        <title>Dethiosulfovibrio faecalis sp. nov., a novel proteolytic, non-sulfur-reducing bacterium isolated from a marine aquaculture solid waste bioreactor.</title>
        <authorList>
            <person name="Grabowski S."/>
            <person name="Apolinario E."/>
            <person name="Schneider N."/>
            <person name="Marshall C.W."/>
            <person name="Sowers K.R."/>
        </authorList>
    </citation>
    <scope>NUCLEOTIDE SEQUENCE [LARGE SCALE GENOMIC DNA]</scope>
    <source>
        <strain evidence="6 7">DSM 12537</strain>
    </source>
</reference>
<protein>
    <recommendedName>
        <fullName evidence="4">Cys-tRNA(Pro)/Cys-tRNA(Cys) deacylase</fullName>
        <ecNumber evidence="4">4.2.-.-</ecNumber>
    </recommendedName>
</protein>
<dbReference type="Pfam" id="PF04073">
    <property type="entry name" value="tRNA_edit"/>
    <property type="match status" value="1"/>
</dbReference>
<dbReference type="EMBL" id="JAKGUD010000006">
    <property type="protein sequence ID" value="MCF4142621.1"/>
    <property type="molecule type" value="Genomic_DNA"/>
</dbReference>
<keyword evidence="2 4" id="KW-0648">Protein biosynthesis</keyword>
<dbReference type="InterPro" id="IPR007214">
    <property type="entry name" value="YbaK/aa-tRNA-synth-assoc-dom"/>
</dbReference>
<dbReference type="Gene3D" id="3.90.960.10">
    <property type="entry name" value="YbaK/aminoacyl-tRNA synthetase-associated domain"/>
    <property type="match status" value="1"/>
</dbReference>
<dbReference type="CDD" id="cd00002">
    <property type="entry name" value="YbaK_deacylase"/>
    <property type="match status" value="1"/>
</dbReference>
<gene>
    <name evidence="6" type="primary">ybaK</name>
    <name evidence="6" type="ORF">L2W38_07310</name>
</gene>
<dbReference type="NCBIfam" id="TIGR00011">
    <property type="entry name" value="YbaK_EbsC"/>
    <property type="match status" value="1"/>
</dbReference>
<evidence type="ECO:0000313" key="6">
    <source>
        <dbReference type="EMBL" id="MCF4142621.1"/>
    </source>
</evidence>
<keyword evidence="3 4" id="KW-0456">Lyase</keyword>
<dbReference type="PANTHER" id="PTHR30411:SF0">
    <property type="entry name" value="CYS-TRNA(PRO)_CYS-TRNA(CYS) DEACYLASE YBAK"/>
    <property type="match status" value="1"/>
</dbReference>
<feature type="domain" description="YbaK/aminoacyl-tRNA synthetase-associated" evidence="5">
    <location>
        <begin position="33"/>
        <end position="150"/>
    </location>
</feature>
<evidence type="ECO:0000256" key="2">
    <source>
        <dbReference type="ARBA" id="ARBA00022917"/>
    </source>
</evidence>
<accession>A0ABS9EQS3</accession>
<dbReference type="InterPro" id="IPR036754">
    <property type="entry name" value="YbaK/aa-tRNA-synt-asso_dom_sf"/>
</dbReference>
<dbReference type="PIRSF" id="PIRSF006181">
    <property type="entry name" value="EbsC_YbaK"/>
    <property type="match status" value="1"/>
</dbReference>
<keyword evidence="7" id="KW-1185">Reference proteome</keyword>
<evidence type="ECO:0000313" key="7">
    <source>
        <dbReference type="Proteomes" id="UP001200430"/>
    </source>
</evidence>
<organism evidence="6 7">
    <name type="scientific">Dethiosulfovibrio marinus</name>
    <dbReference type="NCBI Taxonomy" id="133532"/>
    <lineage>
        <taxon>Bacteria</taxon>
        <taxon>Thermotogati</taxon>
        <taxon>Synergistota</taxon>
        <taxon>Synergistia</taxon>
        <taxon>Synergistales</taxon>
        <taxon>Dethiosulfovibrionaceae</taxon>
        <taxon>Dethiosulfovibrio</taxon>
    </lineage>
</organism>
<comment type="similarity">
    <text evidence="1 4">Belongs to the prolyl-tRNA editing family. YbaK/EbsC subfamily.</text>
</comment>
<evidence type="ECO:0000259" key="5">
    <source>
        <dbReference type="Pfam" id="PF04073"/>
    </source>
</evidence>
<dbReference type="PANTHER" id="PTHR30411">
    <property type="entry name" value="CYTOPLASMIC PROTEIN"/>
    <property type="match status" value="1"/>
</dbReference>
<evidence type="ECO:0000256" key="3">
    <source>
        <dbReference type="ARBA" id="ARBA00023239"/>
    </source>
</evidence>
<sequence length="161" mass="17388">MKGNKKTNAVRELERLGISVEVLEYEVDEEDLSAVAAASKVNLPIERVFKTLVARGDDPKRDIVMACIPGASELDLKKLAILSGNKKMEMVHLKELLPLTGYVRGGCSPVGAKKGYPVYLDESAIGHETVAVSAGQRGLQMILSPEDLIKATDATVGRLTR</sequence>
<comment type="caution">
    <text evidence="6">The sequence shown here is derived from an EMBL/GenBank/DDBJ whole genome shotgun (WGS) entry which is preliminary data.</text>
</comment>
<name>A0ABS9EQS3_9BACT</name>
<dbReference type="InterPro" id="IPR004369">
    <property type="entry name" value="Prolyl-tRNA_editing_YbaK/EbsC"/>
</dbReference>